<dbReference type="NCBIfam" id="TIGR00187">
    <property type="entry name" value="ribE"/>
    <property type="match status" value="1"/>
</dbReference>
<dbReference type="InterPro" id="IPR001783">
    <property type="entry name" value="Lumazine-bd"/>
</dbReference>
<keyword evidence="8" id="KW-0808">Transferase</keyword>
<feature type="domain" description="Lumazine-binding" evidence="12">
    <location>
        <begin position="1"/>
        <end position="96"/>
    </location>
</feature>
<dbReference type="FunFam" id="2.40.30.20:FF:000004">
    <property type="entry name" value="Riboflavin synthase, alpha subunit"/>
    <property type="match status" value="1"/>
</dbReference>
<dbReference type="PROSITE" id="PS51177">
    <property type="entry name" value="LUMAZINE_BIND"/>
    <property type="match status" value="2"/>
</dbReference>
<dbReference type="InterPro" id="IPR017938">
    <property type="entry name" value="Riboflavin_synthase-like_b-brl"/>
</dbReference>
<feature type="repeat" description="Lumazine-binding" evidence="11">
    <location>
        <begin position="97"/>
        <end position="193"/>
    </location>
</feature>
<dbReference type="EC" id="2.5.1.9" evidence="5 10"/>
<gene>
    <name evidence="13" type="ORF">SAMN04487771_101048</name>
</gene>
<dbReference type="AlphaFoldDB" id="A0A1I0D5I7"/>
<evidence type="ECO:0000256" key="4">
    <source>
        <dbReference type="ARBA" id="ARBA00011233"/>
    </source>
</evidence>
<dbReference type="FunFam" id="2.40.30.20:FF:000003">
    <property type="entry name" value="Riboflavin synthase, alpha subunit"/>
    <property type="match status" value="1"/>
</dbReference>
<keyword evidence="9" id="KW-0677">Repeat</keyword>
<dbReference type="PANTHER" id="PTHR21098:SF12">
    <property type="entry name" value="RIBOFLAVIN SYNTHASE"/>
    <property type="match status" value="1"/>
</dbReference>
<dbReference type="Pfam" id="PF00677">
    <property type="entry name" value="Lum_binding"/>
    <property type="match status" value="2"/>
</dbReference>
<sequence>MFTGIIEETGRIRRMELSGNSGVIDVEAHKIMEDVKIGDSIAVNGVCLTAFEVRPEGFRADVMAETVRRSSLGSLSAGQYVNLERAMASGRRFGGHIVTGHIDGTGVITGRRREENAVWVTIEPKDGDFMLIVEKGSVAVDGISLTVAKKDRNSFSVSVIPHTGGETTLLEKAEGQTVNLEYDIVGKYVQELLKPMAVAAGGVSGGKETYQGGSTLTMEMLKEYGF</sequence>
<evidence type="ECO:0000256" key="11">
    <source>
        <dbReference type="PROSITE-ProRule" id="PRU00524"/>
    </source>
</evidence>
<dbReference type="CDD" id="cd00402">
    <property type="entry name" value="Riboflavin_synthase_like"/>
    <property type="match status" value="1"/>
</dbReference>
<keyword evidence="7" id="KW-0686">Riboflavin biosynthesis</keyword>
<comment type="function">
    <text evidence="2">Catalyzes the dismutation of two molecules of 6,7-dimethyl-8-ribityllumazine, resulting in the formation of riboflavin and 5-amino-6-(D-ribitylamino)uracil.</text>
</comment>
<evidence type="ECO:0000259" key="12">
    <source>
        <dbReference type="PROSITE" id="PS51177"/>
    </source>
</evidence>
<dbReference type="GO" id="GO:0009231">
    <property type="term" value="P:riboflavin biosynthetic process"/>
    <property type="evidence" value="ECO:0007669"/>
    <property type="project" value="UniProtKB-KW"/>
</dbReference>
<dbReference type="eggNOG" id="COG0307">
    <property type="taxonomic scope" value="Bacteria"/>
</dbReference>
<dbReference type="OrthoDB" id="9788537at2"/>
<dbReference type="Proteomes" id="UP000199820">
    <property type="component" value="Unassembled WGS sequence"/>
</dbReference>
<evidence type="ECO:0000256" key="9">
    <source>
        <dbReference type="ARBA" id="ARBA00022737"/>
    </source>
</evidence>
<dbReference type="Gene3D" id="2.40.30.20">
    <property type="match status" value="2"/>
</dbReference>
<accession>A0A1I0D5I7</accession>
<evidence type="ECO:0000256" key="7">
    <source>
        <dbReference type="ARBA" id="ARBA00022619"/>
    </source>
</evidence>
<evidence type="ECO:0000256" key="1">
    <source>
        <dbReference type="ARBA" id="ARBA00000968"/>
    </source>
</evidence>
<dbReference type="PIRSF" id="PIRSF000498">
    <property type="entry name" value="Riboflavin_syn_A"/>
    <property type="match status" value="1"/>
</dbReference>
<dbReference type="RefSeq" id="WP_074649035.1">
    <property type="nucleotide sequence ID" value="NZ_FOIL01000010.1"/>
</dbReference>
<evidence type="ECO:0000256" key="5">
    <source>
        <dbReference type="ARBA" id="ARBA00012827"/>
    </source>
</evidence>
<evidence type="ECO:0000256" key="10">
    <source>
        <dbReference type="NCBIfam" id="TIGR00187"/>
    </source>
</evidence>
<protein>
    <recommendedName>
        <fullName evidence="6 10">Riboflavin synthase</fullName>
        <ecNumber evidence="5 10">2.5.1.9</ecNumber>
    </recommendedName>
</protein>
<comment type="pathway">
    <text evidence="3">Cofactor biosynthesis; riboflavin biosynthesis; riboflavin from 2-hydroxy-3-oxobutyl phosphate and 5-amino-6-(D-ribitylamino)uracil: step 2/2.</text>
</comment>
<organism evidence="13 14">
    <name type="scientific">[Clostridium] aminophilum</name>
    <dbReference type="NCBI Taxonomy" id="1526"/>
    <lineage>
        <taxon>Bacteria</taxon>
        <taxon>Bacillati</taxon>
        <taxon>Bacillota</taxon>
        <taxon>Clostridia</taxon>
        <taxon>Lachnospirales</taxon>
        <taxon>Lachnospiraceae</taxon>
    </lineage>
</organism>
<comment type="catalytic activity">
    <reaction evidence="1">
        <text>2 6,7-dimethyl-8-(1-D-ribityl)lumazine + H(+) = 5-amino-6-(D-ribitylamino)uracil + riboflavin</text>
        <dbReference type="Rhea" id="RHEA:20772"/>
        <dbReference type="ChEBI" id="CHEBI:15378"/>
        <dbReference type="ChEBI" id="CHEBI:15934"/>
        <dbReference type="ChEBI" id="CHEBI:57986"/>
        <dbReference type="ChEBI" id="CHEBI:58201"/>
        <dbReference type="EC" id="2.5.1.9"/>
    </reaction>
</comment>
<proteinExistence type="predicted"/>
<evidence type="ECO:0000256" key="3">
    <source>
        <dbReference type="ARBA" id="ARBA00004887"/>
    </source>
</evidence>
<reference evidence="13 14" key="1">
    <citation type="submission" date="2016-10" db="EMBL/GenBank/DDBJ databases">
        <authorList>
            <person name="de Groot N.N."/>
        </authorList>
    </citation>
    <scope>NUCLEOTIDE SEQUENCE [LARGE SCALE GENOMIC DNA]</scope>
    <source>
        <strain evidence="13 14">KH1P1</strain>
    </source>
</reference>
<evidence type="ECO:0000256" key="2">
    <source>
        <dbReference type="ARBA" id="ARBA00002803"/>
    </source>
</evidence>
<dbReference type="SUPFAM" id="SSF63380">
    <property type="entry name" value="Riboflavin synthase domain-like"/>
    <property type="match status" value="2"/>
</dbReference>
<dbReference type="PANTHER" id="PTHR21098">
    <property type="entry name" value="RIBOFLAVIN SYNTHASE ALPHA CHAIN"/>
    <property type="match status" value="1"/>
</dbReference>
<evidence type="ECO:0000256" key="6">
    <source>
        <dbReference type="ARBA" id="ARBA00013950"/>
    </source>
</evidence>
<comment type="subunit">
    <text evidence="4">Homotrimer.</text>
</comment>
<evidence type="ECO:0000313" key="14">
    <source>
        <dbReference type="Proteomes" id="UP000199820"/>
    </source>
</evidence>
<dbReference type="NCBIfam" id="NF006767">
    <property type="entry name" value="PRK09289.1"/>
    <property type="match status" value="1"/>
</dbReference>
<dbReference type="InterPro" id="IPR026017">
    <property type="entry name" value="Lumazine-bd_dom"/>
</dbReference>
<dbReference type="InterPro" id="IPR023366">
    <property type="entry name" value="ATP_synth_asu-like_sf"/>
</dbReference>
<evidence type="ECO:0000313" key="13">
    <source>
        <dbReference type="EMBL" id="SET27525.1"/>
    </source>
</evidence>
<keyword evidence="14" id="KW-1185">Reference proteome</keyword>
<dbReference type="STRING" id="1526.SAMN02910262_01714"/>
<evidence type="ECO:0000256" key="8">
    <source>
        <dbReference type="ARBA" id="ARBA00022679"/>
    </source>
</evidence>
<dbReference type="GO" id="GO:0004746">
    <property type="term" value="F:riboflavin synthase activity"/>
    <property type="evidence" value="ECO:0007669"/>
    <property type="project" value="UniProtKB-UniRule"/>
</dbReference>
<name>A0A1I0D5I7_9FIRM</name>
<dbReference type="EMBL" id="FOIL01000010">
    <property type="protein sequence ID" value="SET27525.1"/>
    <property type="molecule type" value="Genomic_DNA"/>
</dbReference>
<feature type="repeat" description="Lumazine-binding" evidence="11">
    <location>
        <begin position="1"/>
        <end position="96"/>
    </location>
</feature>
<feature type="domain" description="Lumazine-binding" evidence="12">
    <location>
        <begin position="97"/>
        <end position="193"/>
    </location>
</feature>